<dbReference type="PANTHER" id="PTHR46401:SF2">
    <property type="entry name" value="GLYCOSYLTRANSFERASE WBBK-RELATED"/>
    <property type="match status" value="1"/>
</dbReference>
<dbReference type="GO" id="GO:0016757">
    <property type="term" value="F:glycosyltransferase activity"/>
    <property type="evidence" value="ECO:0007669"/>
    <property type="project" value="UniProtKB-KW"/>
</dbReference>
<feature type="domain" description="Glycosyltransferase subfamily 4-like N-terminal" evidence="3">
    <location>
        <begin position="71"/>
        <end position="174"/>
    </location>
</feature>
<evidence type="ECO:0000313" key="5">
    <source>
        <dbReference type="Proteomes" id="UP000540191"/>
    </source>
</evidence>
<dbReference type="Pfam" id="PF13692">
    <property type="entry name" value="Glyco_trans_1_4"/>
    <property type="match status" value="1"/>
</dbReference>
<dbReference type="PANTHER" id="PTHR46401">
    <property type="entry name" value="GLYCOSYLTRANSFERASE WBBK-RELATED"/>
    <property type="match status" value="1"/>
</dbReference>
<comment type="caution">
    <text evidence="4">The sequence shown here is derived from an EMBL/GenBank/DDBJ whole genome shotgun (WGS) entry which is preliminary data.</text>
</comment>
<dbReference type="RefSeq" id="WP_184240911.1">
    <property type="nucleotide sequence ID" value="NZ_JACHNA010000001.1"/>
</dbReference>
<dbReference type="Gene3D" id="3.40.50.2000">
    <property type="entry name" value="Glycogen Phosphorylase B"/>
    <property type="match status" value="2"/>
</dbReference>
<protein>
    <submittedName>
        <fullName evidence="4">Glycosyltransferase involved in cell wall biosynthesis</fullName>
    </submittedName>
</protein>
<evidence type="ECO:0000256" key="1">
    <source>
        <dbReference type="ARBA" id="ARBA00022676"/>
    </source>
</evidence>
<keyword evidence="2 4" id="KW-0808">Transferase</keyword>
<dbReference type="GO" id="GO:0009103">
    <property type="term" value="P:lipopolysaccharide biosynthetic process"/>
    <property type="evidence" value="ECO:0007669"/>
    <property type="project" value="TreeGrafter"/>
</dbReference>
<evidence type="ECO:0000256" key="2">
    <source>
        <dbReference type="ARBA" id="ARBA00022679"/>
    </source>
</evidence>
<gene>
    <name evidence="4" type="ORF">HDA30_000317</name>
</gene>
<name>A0A7W7M2D9_9MICC</name>
<reference evidence="4 5" key="1">
    <citation type="submission" date="2020-08" db="EMBL/GenBank/DDBJ databases">
        <title>Sequencing the genomes of 1000 actinobacteria strains.</title>
        <authorList>
            <person name="Klenk H.-P."/>
        </authorList>
    </citation>
    <scope>NUCLEOTIDE SEQUENCE [LARGE SCALE GENOMIC DNA]</scope>
    <source>
        <strain evidence="4 5">DSM 23974</strain>
    </source>
</reference>
<dbReference type="AlphaFoldDB" id="A0A7W7M2D9"/>
<organism evidence="4 5">
    <name type="scientific">Micrococcus cohnii</name>
    <dbReference type="NCBI Taxonomy" id="993416"/>
    <lineage>
        <taxon>Bacteria</taxon>
        <taxon>Bacillati</taxon>
        <taxon>Actinomycetota</taxon>
        <taxon>Actinomycetes</taxon>
        <taxon>Micrococcales</taxon>
        <taxon>Micrococcaceae</taxon>
        <taxon>Micrococcus</taxon>
    </lineage>
</organism>
<dbReference type="SUPFAM" id="SSF53756">
    <property type="entry name" value="UDP-Glycosyltransferase/glycogen phosphorylase"/>
    <property type="match status" value="1"/>
</dbReference>
<dbReference type="Pfam" id="PF13439">
    <property type="entry name" value="Glyco_transf_4"/>
    <property type="match status" value="1"/>
</dbReference>
<proteinExistence type="predicted"/>
<keyword evidence="1" id="KW-0328">Glycosyltransferase</keyword>
<accession>A0A7W7M2D9</accession>
<dbReference type="Proteomes" id="UP000540191">
    <property type="component" value="Unassembled WGS sequence"/>
</dbReference>
<dbReference type="EMBL" id="JACHNA010000001">
    <property type="protein sequence ID" value="MBB4734809.1"/>
    <property type="molecule type" value="Genomic_DNA"/>
</dbReference>
<sequence>MDARYTRTDFHDGISRYGSSLIDAVVRRAARREGAVRFRVEMLIHDERQLALLPVGVSWHRVGAPTSVAEPLVARRVNALAPDVVFSPMQTMGSFGRCYGLILTLHDLIYYQHRTPPQNLPLPVRLLWRLYHLGYGPQRLLLNRADRVATVSETTAALIRRHRLTRRPVDVVSNAPQAVQAPRDPDRAPDKSLVYMGSFMEYKGVDDLVAAVPLLPGYTLHLLSTITPGRRAELEQALDAARRREGACGGTVVFHGGVSDERYVELLRSATALVTLSRAEGFGLPLAEAMSHGTPVVATDLPIFHEIGGDDGAYLPVDVAEAPATVLAAAVRRLERPDAFAAASRAAARQAERFTWDASADRLLDAAEAVLQARRSVPEQCPPAATTPTAP</sequence>
<keyword evidence="5" id="KW-1185">Reference proteome</keyword>
<evidence type="ECO:0000259" key="3">
    <source>
        <dbReference type="Pfam" id="PF13439"/>
    </source>
</evidence>
<dbReference type="InterPro" id="IPR028098">
    <property type="entry name" value="Glyco_trans_4-like_N"/>
</dbReference>
<evidence type="ECO:0000313" key="4">
    <source>
        <dbReference type="EMBL" id="MBB4734809.1"/>
    </source>
</evidence>